<dbReference type="SUPFAM" id="SSF47384">
    <property type="entry name" value="Homodimeric domain of signal transducing histidine kinase"/>
    <property type="match status" value="1"/>
</dbReference>
<feature type="domain" description="Histidine kinase" evidence="9">
    <location>
        <begin position="123"/>
        <end position="332"/>
    </location>
</feature>
<dbReference type="GO" id="GO:0005524">
    <property type="term" value="F:ATP binding"/>
    <property type="evidence" value="ECO:0007669"/>
    <property type="project" value="UniProtKB-KW"/>
</dbReference>
<evidence type="ECO:0000256" key="7">
    <source>
        <dbReference type="ARBA" id="ARBA00022840"/>
    </source>
</evidence>
<dbReference type="PANTHER" id="PTHR43065">
    <property type="entry name" value="SENSOR HISTIDINE KINASE"/>
    <property type="match status" value="1"/>
</dbReference>
<evidence type="ECO:0000256" key="3">
    <source>
        <dbReference type="ARBA" id="ARBA00022553"/>
    </source>
</evidence>
<keyword evidence="4" id="KW-0808">Transferase</keyword>
<name>A0ABY6BDY2_9GAMM</name>
<dbReference type="PROSITE" id="PS50109">
    <property type="entry name" value="HIS_KIN"/>
    <property type="match status" value="1"/>
</dbReference>
<sequence>METSALWNQLSTGAARLDAGLRLCAPNAALCELLGQSRRRLEGETLADLAPGRTELVEAATRSALEQRVVQLRGVALAVGPQRVVLVDVSLSPLPDGDLLLEIHALPPAPPASTARLSESLRGFAHEVKNPLAGLRGAAQLLRRRVVEPASKELADLIIAEADRLAALANRLLQGTGAAQRAPLNIHEVLERVAALLAADEHPPRLIRDFDPSLPAIDGDPDRLTQLVLNLARNAMEAGAERITLRSRAEHGARIDDRLVRLALRVDVVDNGRGIPPEIADTLFFPMVSGRADGSGLGLAVCREIAREHGGALDGQSRAGETHFTLLLPYGERHG</sequence>
<dbReference type="PANTHER" id="PTHR43065:SF16">
    <property type="entry name" value="SENSORY HISTIDINE KINASE_PHOSPHATASE NTRB"/>
    <property type="match status" value="1"/>
</dbReference>
<dbReference type="Pfam" id="PF02518">
    <property type="entry name" value="HATPase_c"/>
    <property type="match status" value="1"/>
</dbReference>
<dbReference type="InterPro" id="IPR003661">
    <property type="entry name" value="HisK_dim/P_dom"/>
</dbReference>
<dbReference type="PRINTS" id="PR00344">
    <property type="entry name" value="BCTRLSENSOR"/>
</dbReference>
<evidence type="ECO:0000256" key="8">
    <source>
        <dbReference type="ARBA" id="ARBA00023012"/>
    </source>
</evidence>
<keyword evidence="11" id="KW-1185">Reference proteome</keyword>
<dbReference type="InterPro" id="IPR003594">
    <property type="entry name" value="HATPase_dom"/>
</dbReference>
<dbReference type="SMART" id="SM00388">
    <property type="entry name" value="HisKA"/>
    <property type="match status" value="1"/>
</dbReference>
<dbReference type="SMART" id="SM00387">
    <property type="entry name" value="HATPase_c"/>
    <property type="match status" value="1"/>
</dbReference>
<dbReference type="Proteomes" id="UP001064632">
    <property type="component" value="Chromosome"/>
</dbReference>
<comment type="catalytic activity">
    <reaction evidence="1">
        <text>ATP + protein L-histidine = ADP + protein N-phospho-L-histidine.</text>
        <dbReference type="EC" id="2.7.13.3"/>
    </reaction>
</comment>
<evidence type="ECO:0000256" key="5">
    <source>
        <dbReference type="ARBA" id="ARBA00022741"/>
    </source>
</evidence>
<dbReference type="InterPro" id="IPR004358">
    <property type="entry name" value="Sig_transdc_His_kin-like_C"/>
</dbReference>
<dbReference type="Gene3D" id="1.10.287.130">
    <property type="match status" value="1"/>
</dbReference>
<proteinExistence type="predicted"/>
<gene>
    <name evidence="10" type="ORF">N4264_01005</name>
</gene>
<dbReference type="EC" id="2.7.13.3" evidence="2"/>
<keyword evidence="8" id="KW-0902">Two-component regulatory system</keyword>
<organism evidence="10 11">
    <name type="scientific">Tahibacter amnicola</name>
    <dbReference type="NCBI Taxonomy" id="2976241"/>
    <lineage>
        <taxon>Bacteria</taxon>
        <taxon>Pseudomonadati</taxon>
        <taxon>Pseudomonadota</taxon>
        <taxon>Gammaproteobacteria</taxon>
        <taxon>Lysobacterales</taxon>
        <taxon>Rhodanobacteraceae</taxon>
        <taxon>Tahibacter</taxon>
    </lineage>
</organism>
<dbReference type="SUPFAM" id="SSF55785">
    <property type="entry name" value="PYP-like sensor domain (PAS domain)"/>
    <property type="match status" value="1"/>
</dbReference>
<dbReference type="InterPro" id="IPR013656">
    <property type="entry name" value="PAS_4"/>
</dbReference>
<dbReference type="InterPro" id="IPR035965">
    <property type="entry name" value="PAS-like_dom_sf"/>
</dbReference>
<dbReference type="Pfam" id="PF08448">
    <property type="entry name" value="PAS_4"/>
    <property type="match status" value="1"/>
</dbReference>
<dbReference type="Gene3D" id="3.30.565.10">
    <property type="entry name" value="Histidine kinase-like ATPase, C-terminal domain"/>
    <property type="match status" value="1"/>
</dbReference>
<dbReference type="InterPro" id="IPR036097">
    <property type="entry name" value="HisK_dim/P_sf"/>
</dbReference>
<evidence type="ECO:0000313" key="11">
    <source>
        <dbReference type="Proteomes" id="UP001064632"/>
    </source>
</evidence>
<dbReference type="CDD" id="cd00082">
    <property type="entry name" value="HisKA"/>
    <property type="match status" value="1"/>
</dbReference>
<protein>
    <recommendedName>
        <fullName evidence="2">histidine kinase</fullName>
        <ecNumber evidence="2">2.7.13.3</ecNumber>
    </recommendedName>
</protein>
<reference evidence="10" key="1">
    <citation type="submission" date="2022-09" db="EMBL/GenBank/DDBJ databases">
        <title>Tahibacter sp. nov., isolated from a fresh water.</title>
        <authorList>
            <person name="Baek J.H."/>
            <person name="Lee J.K."/>
            <person name="Kim J.M."/>
            <person name="Jeon C.O."/>
        </authorList>
    </citation>
    <scope>NUCLEOTIDE SEQUENCE</scope>
    <source>
        <strain evidence="10">W38</strain>
    </source>
</reference>
<evidence type="ECO:0000259" key="9">
    <source>
        <dbReference type="PROSITE" id="PS50109"/>
    </source>
</evidence>
<keyword evidence="3" id="KW-0597">Phosphoprotein</keyword>
<evidence type="ECO:0000256" key="6">
    <source>
        <dbReference type="ARBA" id="ARBA00022777"/>
    </source>
</evidence>
<keyword evidence="6" id="KW-0418">Kinase</keyword>
<dbReference type="EMBL" id="CP104694">
    <property type="protein sequence ID" value="UXI68258.1"/>
    <property type="molecule type" value="Genomic_DNA"/>
</dbReference>
<evidence type="ECO:0000256" key="1">
    <source>
        <dbReference type="ARBA" id="ARBA00000085"/>
    </source>
</evidence>
<evidence type="ECO:0000313" key="10">
    <source>
        <dbReference type="EMBL" id="UXI68258.1"/>
    </source>
</evidence>
<evidence type="ECO:0000256" key="2">
    <source>
        <dbReference type="ARBA" id="ARBA00012438"/>
    </source>
</evidence>
<dbReference type="Gene3D" id="3.30.450.20">
    <property type="entry name" value="PAS domain"/>
    <property type="match status" value="1"/>
</dbReference>
<keyword evidence="7 10" id="KW-0067">ATP-binding</keyword>
<dbReference type="InterPro" id="IPR005467">
    <property type="entry name" value="His_kinase_dom"/>
</dbReference>
<dbReference type="RefSeq" id="WP_261695218.1">
    <property type="nucleotide sequence ID" value="NZ_CP104694.1"/>
</dbReference>
<dbReference type="SUPFAM" id="SSF55874">
    <property type="entry name" value="ATPase domain of HSP90 chaperone/DNA topoisomerase II/histidine kinase"/>
    <property type="match status" value="1"/>
</dbReference>
<evidence type="ECO:0000256" key="4">
    <source>
        <dbReference type="ARBA" id="ARBA00022679"/>
    </source>
</evidence>
<dbReference type="InterPro" id="IPR036890">
    <property type="entry name" value="HATPase_C_sf"/>
</dbReference>
<accession>A0ABY6BDY2</accession>
<dbReference type="Pfam" id="PF00512">
    <property type="entry name" value="HisKA"/>
    <property type="match status" value="1"/>
</dbReference>
<keyword evidence="5" id="KW-0547">Nucleotide-binding</keyword>